<name>A0AAV0DAD2_9ASTE</name>
<organism evidence="3 4">
    <name type="scientific">Cuscuta epithymum</name>
    <dbReference type="NCBI Taxonomy" id="186058"/>
    <lineage>
        <taxon>Eukaryota</taxon>
        <taxon>Viridiplantae</taxon>
        <taxon>Streptophyta</taxon>
        <taxon>Embryophyta</taxon>
        <taxon>Tracheophyta</taxon>
        <taxon>Spermatophyta</taxon>
        <taxon>Magnoliopsida</taxon>
        <taxon>eudicotyledons</taxon>
        <taxon>Gunneridae</taxon>
        <taxon>Pentapetalae</taxon>
        <taxon>asterids</taxon>
        <taxon>lamiids</taxon>
        <taxon>Solanales</taxon>
        <taxon>Convolvulaceae</taxon>
        <taxon>Cuscuteae</taxon>
        <taxon>Cuscuta</taxon>
        <taxon>Cuscuta subgen. Cuscuta</taxon>
    </lineage>
</organism>
<feature type="compositionally biased region" description="Acidic residues" evidence="1">
    <location>
        <begin position="56"/>
        <end position="77"/>
    </location>
</feature>
<dbReference type="AlphaFoldDB" id="A0AAV0DAD2"/>
<evidence type="ECO:0000313" key="4">
    <source>
        <dbReference type="Proteomes" id="UP001152523"/>
    </source>
</evidence>
<protein>
    <recommendedName>
        <fullName evidence="2">Ty3 transposon capsid-like protein domain-containing protein</fullName>
    </recommendedName>
</protein>
<dbReference type="InterPro" id="IPR045358">
    <property type="entry name" value="Ty3_capsid"/>
</dbReference>
<evidence type="ECO:0000256" key="1">
    <source>
        <dbReference type="SAM" id="MobiDB-lite"/>
    </source>
</evidence>
<gene>
    <name evidence="3" type="ORF">CEPIT_LOCUS12694</name>
</gene>
<comment type="caution">
    <text evidence="3">The sequence shown here is derived from an EMBL/GenBank/DDBJ whole genome shotgun (WGS) entry which is preliminary data.</text>
</comment>
<feature type="region of interest" description="Disordered" evidence="1">
    <location>
        <begin position="51"/>
        <end position="87"/>
    </location>
</feature>
<reference evidence="3" key="1">
    <citation type="submission" date="2022-07" db="EMBL/GenBank/DDBJ databases">
        <authorList>
            <person name="Macas J."/>
            <person name="Novak P."/>
            <person name="Neumann P."/>
        </authorList>
    </citation>
    <scope>NUCLEOTIDE SEQUENCE</scope>
</reference>
<sequence length="387" mass="44512">MAQTRNFNSEMEEALKVIQLEFDQKLESQNKIMMDMMNKIMKKVVDMQKSKSVSEIETDEDPDSQDKEEESSEEESDGIIGKSAPTNGFRFSPKVEFPTFEGQNAKLWIQKCERYFTLFNIPDNQKVNLASLYLEGRAASWFGHYIGSKKRLKWKHFIADVNARFKDNLSNKVVERFNSLKHTGLLKTFIDEFETLKAAMIQRNPKLPSSYFLDCFLAALKPTVKSFVKAFNPKNMAEAIEIARLQDETVEAFTVQAKSANFQKIALNKPILPTPNQPPKTVINPYKSSGTPVPRRFVSASERAEKRAKGLCYYCDQPYNKEHVCNHKGTQFFLVEITGNQLEEDKEEEIITQEGNVEYNMQEEEPLISFHAINGYADYRTMRLNGL</sequence>
<dbReference type="Pfam" id="PF19259">
    <property type="entry name" value="Ty3_capsid"/>
    <property type="match status" value="1"/>
</dbReference>
<feature type="domain" description="Ty3 transposon capsid-like protein" evidence="2">
    <location>
        <begin position="117"/>
        <end position="246"/>
    </location>
</feature>
<dbReference type="EMBL" id="CAMAPF010000078">
    <property type="protein sequence ID" value="CAH9093858.1"/>
    <property type="molecule type" value="Genomic_DNA"/>
</dbReference>
<evidence type="ECO:0000259" key="2">
    <source>
        <dbReference type="Pfam" id="PF19259"/>
    </source>
</evidence>
<evidence type="ECO:0000313" key="3">
    <source>
        <dbReference type="EMBL" id="CAH9093858.1"/>
    </source>
</evidence>
<accession>A0AAV0DAD2</accession>
<proteinExistence type="predicted"/>
<dbReference type="Proteomes" id="UP001152523">
    <property type="component" value="Unassembled WGS sequence"/>
</dbReference>
<keyword evidence="4" id="KW-1185">Reference proteome</keyword>